<protein>
    <submittedName>
        <fullName evidence="1">Uncharacterized protein</fullName>
    </submittedName>
</protein>
<name>A0ACC3YMI8_COLTU</name>
<proteinExistence type="predicted"/>
<dbReference type="Proteomes" id="UP000805649">
    <property type="component" value="Unassembled WGS sequence"/>
</dbReference>
<reference evidence="1 2" key="1">
    <citation type="journal article" date="2020" name="Phytopathology">
        <title>Genome Sequence Resources of Colletotrichum truncatum, C. plurivorum, C. musicola, and C. sojae: Four Species Pathogenic to Soybean (Glycine max).</title>
        <authorList>
            <person name="Rogerio F."/>
            <person name="Boufleur T.R."/>
            <person name="Ciampi-Guillardi M."/>
            <person name="Sukno S.A."/>
            <person name="Thon M.R."/>
            <person name="Massola Junior N.S."/>
            <person name="Baroncelli R."/>
        </authorList>
    </citation>
    <scope>NUCLEOTIDE SEQUENCE [LARGE SCALE GENOMIC DNA]</scope>
    <source>
        <strain evidence="1 2">CMES1059</strain>
    </source>
</reference>
<dbReference type="EMBL" id="VUJX02000008">
    <property type="protein sequence ID" value="KAL0933114.1"/>
    <property type="molecule type" value="Genomic_DNA"/>
</dbReference>
<sequence>MPSSDIQKDQLQNVLESKGIKFQIKSGNAKYECHLLDRATHERIKATRTNSTDSQSSTSSSSTISSSH</sequence>
<keyword evidence="2" id="KW-1185">Reference proteome</keyword>
<gene>
    <name evidence="1" type="ORF">CTRU02_212077</name>
</gene>
<accession>A0ACC3YMI8</accession>
<evidence type="ECO:0000313" key="1">
    <source>
        <dbReference type="EMBL" id="KAL0933114.1"/>
    </source>
</evidence>
<evidence type="ECO:0000313" key="2">
    <source>
        <dbReference type="Proteomes" id="UP000805649"/>
    </source>
</evidence>
<organism evidence="1 2">
    <name type="scientific">Colletotrichum truncatum</name>
    <name type="common">Anthracnose fungus</name>
    <name type="synonym">Colletotrichum capsici</name>
    <dbReference type="NCBI Taxonomy" id="5467"/>
    <lineage>
        <taxon>Eukaryota</taxon>
        <taxon>Fungi</taxon>
        <taxon>Dikarya</taxon>
        <taxon>Ascomycota</taxon>
        <taxon>Pezizomycotina</taxon>
        <taxon>Sordariomycetes</taxon>
        <taxon>Hypocreomycetidae</taxon>
        <taxon>Glomerellales</taxon>
        <taxon>Glomerellaceae</taxon>
        <taxon>Colletotrichum</taxon>
        <taxon>Colletotrichum truncatum species complex</taxon>
    </lineage>
</organism>
<comment type="caution">
    <text evidence="1">The sequence shown here is derived from an EMBL/GenBank/DDBJ whole genome shotgun (WGS) entry which is preliminary data.</text>
</comment>